<dbReference type="RefSeq" id="WP_122823959.1">
    <property type="nucleotide sequence ID" value="NZ_CP033325.1"/>
</dbReference>
<keyword evidence="7" id="KW-0067">ATP-binding</keyword>
<feature type="transmembrane region" description="Helical" evidence="9">
    <location>
        <begin position="117"/>
        <end position="147"/>
    </location>
</feature>
<evidence type="ECO:0000259" key="10">
    <source>
        <dbReference type="SMART" id="SM00387"/>
    </source>
</evidence>
<evidence type="ECO:0000256" key="7">
    <source>
        <dbReference type="ARBA" id="ARBA00022840"/>
    </source>
</evidence>
<dbReference type="CDD" id="cd16917">
    <property type="entry name" value="HATPase_UhpB-NarQ-NarX-like"/>
    <property type="match status" value="1"/>
</dbReference>
<dbReference type="SUPFAM" id="SSF55874">
    <property type="entry name" value="ATPase domain of HSP90 chaperone/DNA topoisomerase II/histidine kinase"/>
    <property type="match status" value="1"/>
</dbReference>
<dbReference type="InterPro" id="IPR050482">
    <property type="entry name" value="Sensor_HK_TwoCompSys"/>
</dbReference>
<dbReference type="InterPro" id="IPR036890">
    <property type="entry name" value="HATPase_C_sf"/>
</dbReference>
<feature type="transmembrane region" description="Helical" evidence="9">
    <location>
        <begin position="167"/>
        <end position="188"/>
    </location>
</feature>
<sequence length="427" mass="44156">MASPGGTAPRPWRARTRAAGYLAVEGWNWLPSLLLALAALVVLPFALLGVALAAVPRVTGALDRLTGAALERAGRFRGTAVPPRRPSGAAPRTVDDLLRLLAAPATKRALAWLGLHALLALAVAVVAIGAPLNVVLFGAAAALAWSYPGVTVELLPFTYVPPTLDPWQLASLAVVLGMVYGAVAWWGVPWLARRVASGTAALLGPTRTAQLSERVEALSASRAAALDAHGAELSRIERELHDGAQNQLVGVVMMLGLAKRALENDPAAALPFVERAQDVATRALAELRDVVHDIYPPVLAELGLGGAASALTSRSPVPCTLDVAGLRRAPAAVESAAYFVLAEALTNAAKYAAASRIDVALRTEPHHGEDVLVVEVVDDGRGGARLDGTGTGLAGMARRAAAFEGALHLSSPPGGPTRVRVELPCGS</sequence>
<keyword evidence="9" id="KW-0472">Membrane</keyword>
<keyword evidence="5" id="KW-0547">Nucleotide-binding</keyword>
<keyword evidence="8" id="KW-0902">Two-component regulatory system</keyword>
<dbReference type="Proteomes" id="UP001595955">
    <property type="component" value="Unassembled WGS sequence"/>
</dbReference>
<feature type="domain" description="Histidine kinase/HSP90-like ATPase" evidence="10">
    <location>
        <begin position="332"/>
        <end position="427"/>
    </location>
</feature>
<dbReference type="InterPro" id="IPR025828">
    <property type="entry name" value="Put_sensor_dom"/>
</dbReference>
<name>A0ABV9D999_9MICO</name>
<evidence type="ECO:0000256" key="1">
    <source>
        <dbReference type="ARBA" id="ARBA00000085"/>
    </source>
</evidence>
<dbReference type="Pfam" id="PF13796">
    <property type="entry name" value="Sensor"/>
    <property type="match status" value="1"/>
</dbReference>
<dbReference type="SMART" id="SM00387">
    <property type="entry name" value="HATPase_c"/>
    <property type="match status" value="1"/>
</dbReference>
<evidence type="ECO:0000256" key="6">
    <source>
        <dbReference type="ARBA" id="ARBA00022777"/>
    </source>
</evidence>
<dbReference type="PANTHER" id="PTHR24421:SF10">
    <property type="entry name" value="NITRATE_NITRITE SENSOR PROTEIN NARQ"/>
    <property type="match status" value="1"/>
</dbReference>
<dbReference type="InterPro" id="IPR003594">
    <property type="entry name" value="HATPase_dom"/>
</dbReference>
<reference evidence="12" key="1">
    <citation type="journal article" date="2019" name="Int. J. Syst. Evol. Microbiol.">
        <title>The Global Catalogue of Microorganisms (GCM) 10K type strain sequencing project: providing services to taxonomists for standard genome sequencing and annotation.</title>
        <authorList>
            <consortium name="The Broad Institute Genomics Platform"/>
            <consortium name="The Broad Institute Genome Sequencing Center for Infectious Disease"/>
            <person name="Wu L."/>
            <person name="Ma J."/>
        </authorList>
    </citation>
    <scope>NUCLEOTIDE SEQUENCE [LARGE SCALE GENOMIC DNA]</scope>
    <source>
        <strain evidence="12">JCM 3369</strain>
    </source>
</reference>
<evidence type="ECO:0000313" key="12">
    <source>
        <dbReference type="Proteomes" id="UP001595955"/>
    </source>
</evidence>
<feature type="transmembrane region" description="Helical" evidence="9">
    <location>
        <begin position="33"/>
        <end position="55"/>
    </location>
</feature>
<dbReference type="EC" id="2.7.13.3" evidence="2"/>
<dbReference type="InterPro" id="IPR011712">
    <property type="entry name" value="Sig_transdc_His_kin_sub3_dim/P"/>
</dbReference>
<evidence type="ECO:0000256" key="2">
    <source>
        <dbReference type="ARBA" id="ARBA00012438"/>
    </source>
</evidence>
<keyword evidence="4" id="KW-0808">Transferase</keyword>
<keyword evidence="12" id="KW-1185">Reference proteome</keyword>
<comment type="caution">
    <text evidence="11">The sequence shown here is derived from an EMBL/GenBank/DDBJ whole genome shotgun (WGS) entry which is preliminary data.</text>
</comment>
<gene>
    <name evidence="11" type="ORF">ACFO3F_06780</name>
</gene>
<evidence type="ECO:0000256" key="5">
    <source>
        <dbReference type="ARBA" id="ARBA00022741"/>
    </source>
</evidence>
<keyword evidence="6 11" id="KW-0418">Kinase</keyword>
<evidence type="ECO:0000256" key="3">
    <source>
        <dbReference type="ARBA" id="ARBA00022553"/>
    </source>
</evidence>
<organism evidence="11 12">
    <name type="scientific">Georgenia faecalis</name>
    <dbReference type="NCBI Taxonomy" id="2483799"/>
    <lineage>
        <taxon>Bacteria</taxon>
        <taxon>Bacillati</taxon>
        <taxon>Actinomycetota</taxon>
        <taxon>Actinomycetes</taxon>
        <taxon>Micrococcales</taxon>
        <taxon>Bogoriellaceae</taxon>
        <taxon>Georgenia</taxon>
    </lineage>
</organism>
<dbReference type="EMBL" id="JBHSGF010000004">
    <property type="protein sequence ID" value="MFC4554946.1"/>
    <property type="molecule type" value="Genomic_DNA"/>
</dbReference>
<comment type="catalytic activity">
    <reaction evidence="1">
        <text>ATP + protein L-histidine = ADP + protein N-phospho-L-histidine.</text>
        <dbReference type="EC" id="2.7.13.3"/>
    </reaction>
</comment>
<evidence type="ECO:0000256" key="8">
    <source>
        <dbReference type="ARBA" id="ARBA00023012"/>
    </source>
</evidence>
<evidence type="ECO:0000256" key="9">
    <source>
        <dbReference type="SAM" id="Phobius"/>
    </source>
</evidence>
<evidence type="ECO:0000313" key="11">
    <source>
        <dbReference type="EMBL" id="MFC4554946.1"/>
    </source>
</evidence>
<dbReference type="Gene3D" id="1.20.5.1930">
    <property type="match status" value="1"/>
</dbReference>
<keyword evidence="3" id="KW-0597">Phosphoprotein</keyword>
<dbReference type="Pfam" id="PF02518">
    <property type="entry name" value="HATPase_c"/>
    <property type="match status" value="1"/>
</dbReference>
<keyword evidence="9" id="KW-0812">Transmembrane</keyword>
<dbReference type="Gene3D" id="3.30.565.10">
    <property type="entry name" value="Histidine kinase-like ATPase, C-terminal domain"/>
    <property type="match status" value="1"/>
</dbReference>
<proteinExistence type="predicted"/>
<accession>A0ABV9D999</accession>
<protein>
    <recommendedName>
        <fullName evidence="2">histidine kinase</fullName>
        <ecNumber evidence="2">2.7.13.3</ecNumber>
    </recommendedName>
</protein>
<evidence type="ECO:0000256" key="4">
    <source>
        <dbReference type="ARBA" id="ARBA00022679"/>
    </source>
</evidence>
<dbReference type="Pfam" id="PF07730">
    <property type="entry name" value="HisKA_3"/>
    <property type="match status" value="1"/>
</dbReference>
<keyword evidence="9" id="KW-1133">Transmembrane helix</keyword>
<dbReference type="GO" id="GO:0016301">
    <property type="term" value="F:kinase activity"/>
    <property type="evidence" value="ECO:0007669"/>
    <property type="project" value="UniProtKB-KW"/>
</dbReference>
<dbReference type="PANTHER" id="PTHR24421">
    <property type="entry name" value="NITRATE/NITRITE SENSOR PROTEIN NARX-RELATED"/>
    <property type="match status" value="1"/>
</dbReference>